<keyword evidence="2" id="KW-0472">Membrane</keyword>
<feature type="compositionally biased region" description="Basic residues" evidence="1">
    <location>
        <begin position="113"/>
        <end position="125"/>
    </location>
</feature>
<keyword evidence="2" id="KW-0812">Transmembrane</keyword>
<dbReference type="HOGENOM" id="CLU_1579889_0_0_1"/>
<evidence type="ECO:0000313" key="4">
    <source>
        <dbReference type="Proteomes" id="UP000008068"/>
    </source>
</evidence>
<feature type="region of interest" description="Disordered" evidence="1">
    <location>
        <begin position="98"/>
        <end position="169"/>
    </location>
</feature>
<feature type="compositionally biased region" description="Low complexity" evidence="1">
    <location>
        <begin position="101"/>
        <end position="111"/>
    </location>
</feature>
<evidence type="ECO:0000256" key="1">
    <source>
        <dbReference type="SAM" id="MobiDB-lite"/>
    </source>
</evidence>
<dbReference type="InParanoid" id="G0NBW8"/>
<reference evidence="4" key="1">
    <citation type="submission" date="2011-07" db="EMBL/GenBank/DDBJ databases">
        <authorList>
            <consortium name="Caenorhabditis brenneri Sequencing and Analysis Consortium"/>
            <person name="Wilson R.K."/>
        </authorList>
    </citation>
    <scope>NUCLEOTIDE SEQUENCE [LARGE SCALE GENOMIC DNA]</scope>
    <source>
        <strain evidence="4">PB2801</strain>
    </source>
</reference>
<dbReference type="AlphaFoldDB" id="G0NBW8"/>
<sequence length="169" mass="19062">MPISEIKEIQLETHEDVYEQLFIHYLDEKCKRNDAEMCKPYLTSTIPSTAATTTAGVEAKTMSYKLFIYGGIAAAVLLVCFCFILILVVVRTDNDKKAAQEAKQQANLEAQMKTKKKKKRKKRGGRTSGTSRHGTTTSRHKKRRKHKTRRSRTSGTGTTRKSTRTGSGY</sequence>
<evidence type="ECO:0000313" key="3">
    <source>
        <dbReference type="EMBL" id="EGT57150.1"/>
    </source>
</evidence>
<dbReference type="Proteomes" id="UP000008068">
    <property type="component" value="Unassembled WGS sequence"/>
</dbReference>
<organism evidence="4">
    <name type="scientific">Caenorhabditis brenneri</name>
    <name type="common">Nematode worm</name>
    <dbReference type="NCBI Taxonomy" id="135651"/>
    <lineage>
        <taxon>Eukaryota</taxon>
        <taxon>Metazoa</taxon>
        <taxon>Ecdysozoa</taxon>
        <taxon>Nematoda</taxon>
        <taxon>Chromadorea</taxon>
        <taxon>Rhabditida</taxon>
        <taxon>Rhabditina</taxon>
        <taxon>Rhabditomorpha</taxon>
        <taxon>Rhabditoidea</taxon>
        <taxon>Rhabditidae</taxon>
        <taxon>Peloderinae</taxon>
        <taxon>Caenorhabditis</taxon>
    </lineage>
</organism>
<keyword evidence="2" id="KW-1133">Transmembrane helix</keyword>
<proteinExistence type="predicted"/>
<accession>G0NBW8</accession>
<evidence type="ECO:0000256" key="2">
    <source>
        <dbReference type="SAM" id="Phobius"/>
    </source>
</evidence>
<feature type="transmembrane region" description="Helical" evidence="2">
    <location>
        <begin position="66"/>
        <end position="90"/>
    </location>
</feature>
<feature type="compositionally biased region" description="Low complexity" evidence="1">
    <location>
        <begin position="128"/>
        <end position="137"/>
    </location>
</feature>
<keyword evidence="4" id="KW-1185">Reference proteome</keyword>
<dbReference type="EMBL" id="GL379859">
    <property type="protein sequence ID" value="EGT57150.1"/>
    <property type="molecule type" value="Genomic_DNA"/>
</dbReference>
<gene>
    <name evidence="3" type="ORF">CAEBREN_22682</name>
</gene>
<name>G0NBW8_CAEBE</name>
<feature type="compositionally biased region" description="Low complexity" evidence="1">
    <location>
        <begin position="153"/>
        <end position="169"/>
    </location>
</feature>
<feature type="compositionally biased region" description="Basic residues" evidence="1">
    <location>
        <begin position="138"/>
        <end position="152"/>
    </location>
</feature>
<protein>
    <submittedName>
        <fullName evidence="3">Uncharacterized protein</fullName>
    </submittedName>
</protein>